<evidence type="ECO:0000313" key="2">
    <source>
        <dbReference type="EMBL" id="KAL0289292.1"/>
    </source>
</evidence>
<sequence length="266" mass="29670">QLLVAVGRDANDNMWPIAIAVVPMENREVWTWFLRELLDDLGGVESSHKWTFISDRQKGLIDVVQELAPHSEHRYCLRHMYQNFKMKFKGQQLKDLFWKAASTACKSDFQLYMKKIEDVDPKVNPDVVNATKWLRVIPPHHWARSHFITSDSSGSNVICYCGKKATMRTSWTNYNPAFSVDSYKFLAIFVEDLNPGGAGVGDGCLDDDGVGLAPGAATTDELQLPSLIPLTVIPFFVFLGLSSTSLLALAGLPTCLQGLEGEVVQY</sequence>
<dbReference type="EMBL" id="JACGWM010001699">
    <property type="protein sequence ID" value="KAL0289292.1"/>
    <property type="molecule type" value="Genomic_DNA"/>
</dbReference>
<dbReference type="PANTHER" id="PTHR31973">
    <property type="entry name" value="POLYPROTEIN, PUTATIVE-RELATED"/>
    <property type="match status" value="1"/>
</dbReference>
<dbReference type="Pfam" id="PF10551">
    <property type="entry name" value="MULE"/>
    <property type="match status" value="1"/>
</dbReference>
<gene>
    <name evidence="2" type="ORF">Scaly_2545700</name>
</gene>
<reference evidence="2" key="1">
    <citation type="submission" date="2020-06" db="EMBL/GenBank/DDBJ databases">
        <authorList>
            <person name="Li T."/>
            <person name="Hu X."/>
            <person name="Zhang T."/>
            <person name="Song X."/>
            <person name="Zhang H."/>
            <person name="Dai N."/>
            <person name="Sheng W."/>
            <person name="Hou X."/>
            <person name="Wei L."/>
        </authorList>
    </citation>
    <scope>NUCLEOTIDE SEQUENCE</scope>
    <source>
        <strain evidence="2">KEN8</strain>
        <tissue evidence="2">Leaf</tissue>
    </source>
</reference>
<feature type="non-terminal residue" evidence="2">
    <location>
        <position position="1"/>
    </location>
</feature>
<reference evidence="2" key="2">
    <citation type="journal article" date="2024" name="Plant">
        <title>Genomic evolution and insights into agronomic trait innovations of Sesamum species.</title>
        <authorList>
            <person name="Miao H."/>
            <person name="Wang L."/>
            <person name="Qu L."/>
            <person name="Liu H."/>
            <person name="Sun Y."/>
            <person name="Le M."/>
            <person name="Wang Q."/>
            <person name="Wei S."/>
            <person name="Zheng Y."/>
            <person name="Lin W."/>
            <person name="Duan Y."/>
            <person name="Cao H."/>
            <person name="Xiong S."/>
            <person name="Wang X."/>
            <person name="Wei L."/>
            <person name="Li C."/>
            <person name="Ma Q."/>
            <person name="Ju M."/>
            <person name="Zhao R."/>
            <person name="Li G."/>
            <person name="Mu C."/>
            <person name="Tian Q."/>
            <person name="Mei H."/>
            <person name="Zhang T."/>
            <person name="Gao T."/>
            <person name="Zhang H."/>
        </authorList>
    </citation>
    <scope>NUCLEOTIDE SEQUENCE</scope>
    <source>
        <strain evidence="2">KEN8</strain>
    </source>
</reference>
<dbReference type="PANTHER" id="PTHR31973:SF187">
    <property type="entry name" value="MUTATOR TRANSPOSASE MUDRA PROTEIN"/>
    <property type="match status" value="1"/>
</dbReference>
<name>A0AAW2J4G1_9LAMI</name>
<feature type="domain" description="MULE transposase" evidence="1">
    <location>
        <begin position="1"/>
        <end position="83"/>
    </location>
</feature>
<dbReference type="AlphaFoldDB" id="A0AAW2J4G1"/>
<comment type="caution">
    <text evidence="2">The sequence shown here is derived from an EMBL/GenBank/DDBJ whole genome shotgun (WGS) entry which is preliminary data.</text>
</comment>
<proteinExistence type="predicted"/>
<accession>A0AAW2J4G1</accession>
<protein>
    <recommendedName>
        <fullName evidence="1">MULE transposase domain-containing protein</fullName>
    </recommendedName>
</protein>
<dbReference type="InterPro" id="IPR018289">
    <property type="entry name" value="MULE_transposase_dom"/>
</dbReference>
<evidence type="ECO:0000259" key="1">
    <source>
        <dbReference type="Pfam" id="PF10551"/>
    </source>
</evidence>
<organism evidence="2">
    <name type="scientific">Sesamum calycinum</name>
    <dbReference type="NCBI Taxonomy" id="2727403"/>
    <lineage>
        <taxon>Eukaryota</taxon>
        <taxon>Viridiplantae</taxon>
        <taxon>Streptophyta</taxon>
        <taxon>Embryophyta</taxon>
        <taxon>Tracheophyta</taxon>
        <taxon>Spermatophyta</taxon>
        <taxon>Magnoliopsida</taxon>
        <taxon>eudicotyledons</taxon>
        <taxon>Gunneridae</taxon>
        <taxon>Pentapetalae</taxon>
        <taxon>asterids</taxon>
        <taxon>lamiids</taxon>
        <taxon>Lamiales</taxon>
        <taxon>Pedaliaceae</taxon>
        <taxon>Sesamum</taxon>
    </lineage>
</organism>